<feature type="binding site" evidence="10">
    <location>
        <position position="362"/>
    </location>
    <ligand>
        <name>thiamine diphosphate</name>
        <dbReference type="ChEBI" id="CHEBI:58937"/>
    </ligand>
</feature>
<dbReference type="CDD" id="cd07033">
    <property type="entry name" value="TPP_PYR_DXS_TK_like"/>
    <property type="match status" value="1"/>
</dbReference>
<dbReference type="Proteomes" id="UP000830167">
    <property type="component" value="Chromosome"/>
</dbReference>
<evidence type="ECO:0000256" key="6">
    <source>
        <dbReference type="ARBA" id="ARBA00022842"/>
    </source>
</evidence>
<evidence type="ECO:0000256" key="2">
    <source>
        <dbReference type="ARBA" id="ARBA00011081"/>
    </source>
</evidence>
<dbReference type="EC" id="2.2.1.7" evidence="10"/>
<name>A0ABY4CHW0_9BACL</name>
<dbReference type="SUPFAM" id="SSF52518">
    <property type="entry name" value="Thiamin diphosphate-binding fold (THDP-binding)"/>
    <property type="match status" value="2"/>
</dbReference>
<keyword evidence="6 10" id="KW-0460">Magnesium</keyword>
<keyword evidence="7 10" id="KW-0784">Thiamine biosynthesis</keyword>
<feature type="binding site" evidence="10">
    <location>
        <position position="72"/>
    </location>
    <ligand>
        <name>thiamine diphosphate</name>
        <dbReference type="ChEBI" id="CHEBI:58937"/>
    </ligand>
</feature>
<feature type="binding site" evidence="10">
    <location>
        <position position="144"/>
    </location>
    <ligand>
        <name>Mg(2+)</name>
        <dbReference type="ChEBI" id="CHEBI:18420"/>
    </ligand>
</feature>
<feature type="binding site" evidence="10">
    <location>
        <begin position="145"/>
        <end position="146"/>
    </location>
    <ligand>
        <name>thiamine diphosphate</name>
        <dbReference type="ChEBI" id="CHEBI:58937"/>
    </ligand>
</feature>
<accession>A0ABY4CHW0</accession>
<dbReference type="PANTHER" id="PTHR43322:SF5">
    <property type="entry name" value="1-DEOXY-D-XYLULOSE-5-PHOSPHATE SYNTHASE, CHLOROPLASTIC"/>
    <property type="match status" value="1"/>
</dbReference>
<comment type="function">
    <text evidence="10">Catalyzes the acyloin condensation reaction between C atoms 2 and 3 of pyruvate and glyceraldehyde 3-phosphate to yield 1-deoxy-D-xylulose-5-phosphate (DXP).</text>
</comment>
<keyword evidence="4 10" id="KW-0808">Transferase</keyword>
<dbReference type="Pfam" id="PF13292">
    <property type="entry name" value="DXP_synthase_N"/>
    <property type="match status" value="1"/>
</dbReference>
<dbReference type="InterPro" id="IPR005477">
    <property type="entry name" value="Dxylulose-5-P_synthase"/>
</dbReference>
<dbReference type="EMBL" id="CP089291">
    <property type="protein sequence ID" value="UOF90100.1"/>
    <property type="molecule type" value="Genomic_DNA"/>
</dbReference>
<evidence type="ECO:0000313" key="12">
    <source>
        <dbReference type="EMBL" id="UOF90100.1"/>
    </source>
</evidence>
<evidence type="ECO:0000256" key="7">
    <source>
        <dbReference type="ARBA" id="ARBA00022977"/>
    </source>
</evidence>
<feature type="binding site" evidence="10">
    <location>
        <position position="284"/>
    </location>
    <ligand>
        <name>thiamine diphosphate</name>
        <dbReference type="ChEBI" id="CHEBI:58937"/>
    </ligand>
</feature>
<keyword evidence="8 10" id="KW-0786">Thiamine pyrophosphate</keyword>
<comment type="subunit">
    <text evidence="3 10">Homodimer.</text>
</comment>
<sequence>MLLERVNTPADIKQFSLPDLHRLAEEIRQFIIDSVTKTGGHFAPNLGVVELTIALHYIFDSPSDKIIWDVGHQSYVHKILTGRKEGFQHLRMYKGMSGFPKRSESEHDMFDTGHASTSISAALGMAIGRDLKGEKNQVIAVIGDGAMTGGMAFEALNHAGHIKKDMLVILNDNEMSISPNVGAISNYLMKLRTDPYYSRAKADIQHLLNKIPTIGDKVLKTLERVKDSLKYLMVSGMLFEEIGFTYLGPIDGHDLPSLIESLKQAKQTKGPVLLHVLTKKGKGYASAEDAPEKFHAVSPPKGPTAVKSPAPSYASIFANTMIRLAETDERVVAVTPAMLSGSGLNAFYKQFPDRCYDVGIAEQHAATLCAGLACSGLKPVLAIYSTFLQRAYDQMIHDICIQNLPVVFAVDRAGLVGPDGETHQGAFDIAYMRAIPNIQIMMPKDENELQHMLYTALRQSGPVAVRYPRADGLGVRLDQELKEIPMGKAEIIRDGKELALLALGPMVELAKQTAERLEAEGIHPMVVNMRFVKPLDRELLLDLAKRRMGIVTLEEASVAGGMGSAVLEFYAQQGITDMNVHLLGLPDQFIEHGSRDALLDSIGLNVDGIAEVVKMQWPKRKKRA</sequence>
<dbReference type="HAMAP" id="MF_00315">
    <property type="entry name" value="DXP_synth"/>
    <property type="match status" value="1"/>
</dbReference>
<evidence type="ECO:0000256" key="9">
    <source>
        <dbReference type="ARBA" id="ARBA00023229"/>
    </source>
</evidence>
<dbReference type="CDD" id="cd02007">
    <property type="entry name" value="TPP_DXS"/>
    <property type="match status" value="1"/>
</dbReference>
<dbReference type="Pfam" id="PF02780">
    <property type="entry name" value="Transketolase_C"/>
    <property type="match status" value="1"/>
</dbReference>
<dbReference type="Gene3D" id="3.40.50.920">
    <property type="match status" value="1"/>
</dbReference>
<comment type="catalytic activity">
    <reaction evidence="10">
        <text>D-glyceraldehyde 3-phosphate + pyruvate + H(+) = 1-deoxy-D-xylulose 5-phosphate + CO2</text>
        <dbReference type="Rhea" id="RHEA:12605"/>
        <dbReference type="ChEBI" id="CHEBI:15361"/>
        <dbReference type="ChEBI" id="CHEBI:15378"/>
        <dbReference type="ChEBI" id="CHEBI:16526"/>
        <dbReference type="ChEBI" id="CHEBI:57792"/>
        <dbReference type="ChEBI" id="CHEBI:59776"/>
        <dbReference type="EC" id="2.2.1.7"/>
    </reaction>
</comment>
<dbReference type="InterPro" id="IPR020826">
    <property type="entry name" value="Transketolase_BS"/>
</dbReference>
<feature type="binding site" evidence="10">
    <location>
        <position position="173"/>
    </location>
    <ligand>
        <name>thiamine diphosphate</name>
        <dbReference type="ChEBI" id="CHEBI:58937"/>
    </ligand>
</feature>
<evidence type="ECO:0000313" key="13">
    <source>
        <dbReference type="Proteomes" id="UP000830167"/>
    </source>
</evidence>
<feature type="binding site" evidence="10">
    <location>
        <begin position="113"/>
        <end position="115"/>
    </location>
    <ligand>
        <name>thiamine diphosphate</name>
        <dbReference type="ChEBI" id="CHEBI:58937"/>
    </ligand>
</feature>
<keyword evidence="13" id="KW-1185">Reference proteome</keyword>
<dbReference type="InterPro" id="IPR029061">
    <property type="entry name" value="THDP-binding"/>
</dbReference>
<comment type="cofactor">
    <cofactor evidence="10">
        <name>thiamine diphosphate</name>
        <dbReference type="ChEBI" id="CHEBI:58937"/>
    </cofactor>
    <text evidence="10">Binds 1 thiamine pyrophosphate per subunit.</text>
</comment>
<gene>
    <name evidence="10 12" type="primary">dxs</name>
    <name evidence="12" type="ORF">LSG31_19895</name>
</gene>
<proteinExistence type="inferred from homology"/>
<dbReference type="PANTHER" id="PTHR43322">
    <property type="entry name" value="1-D-DEOXYXYLULOSE 5-PHOSPHATE SYNTHASE-RELATED"/>
    <property type="match status" value="1"/>
</dbReference>
<reference evidence="12" key="1">
    <citation type="submission" date="2021-12" db="EMBL/GenBank/DDBJ databases">
        <title>Alicyclobacillaceae gen. nov., sp. nov., isolated from chalcocite enrichment system.</title>
        <authorList>
            <person name="Jiang Z."/>
        </authorList>
    </citation>
    <scope>NUCLEOTIDE SEQUENCE</scope>
    <source>
        <strain evidence="12">MYW30-H2</strain>
    </source>
</reference>
<dbReference type="Pfam" id="PF02779">
    <property type="entry name" value="Transket_pyr"/>
    <property type="match status" value="1"/>
</dbReference>
<evidence type="ECO:0000256" key="5">
    <source>
        <dbReference type="ARBA" id="ARBA00022723"/>
    </source>
</evidence>
<dbReference type="PROSITE" id="PS00801">
    <property type="entry name" value="TRANSKETOLASE_1"/>
    <property type="match status" value="1"/>
</dbReference>
<dbReference type="SMART" id="SM00861">
    <property type="entry name" value="Transket_pyr"/>
    <property type="match status" value="1"/>
</dbReference>
<dbReference type="InterPro" id="IPR009014">
    <property type="entry name" value="Transketo_C/PFOR_II"/>
</dbReference>
<dbReference type="InterPro" id="IPR005475">
    <property type="entry name" value="Transketolase-like_Pyr-bd"/>
</dbReference>
<evidence type="ECO:0000256" key="8">
    <source>
        <dbReference type="ARBA" id="ARBA00023052"/>
    </source>
</evidence>
<dbReference type="InterPro" id="IPR049557">
    <property type="entry name" value="Transketolase_CS"/>
</dbReference>
<dbReference type="NCBIfam" id="TIGR00204">
    <property type="entry name" value="dxs"/>
    <property type="match status" value="1"/>
</dbReference>
<dbReference type="InterPro" id="IPR033248">
    <property type="entry name" value="Transketolase_C"/>
</dbReference>
<dbReference type="PROSITE" id="PS00802">
    <property type="entry name" value="TRANSKETOLASE_2"/>
    <property type="match status" value="1"/>
</dbReference>
<feature type="domain" description="Transketolase-like pyrimidine-binding" evidence="11">
    <location>
        <begin position="311"/>
        <end position="475"/>
    </location>
</feature>
<comment type="pathway">
    <text evidence="1 10">Metabolic intermediate biosynthesis; 1-deoxy-D-xylulose 5-phosphate biosynthesis; 1-deoxy-D-xylulose 5-phosphate from D-glyceraldehyde 3-phosphate and pyruvate: step 1/1.</text>
</comment>
<feature type="binding site" evidence="10">
    <location>
        <position position="173"/>
    </location>
    <ligand>
        <name>Mg(2+)</name>
        <dbReference type="ChEBI" id="CHEBI:18420"/>
    </ligand>
</feature>
<evidence type="ECO:0000256" key="4">
    <source>
        <dbReference type="ARBA" id="ARBA00022679"/>
    </source>
</evidence>
<dbReference type="RefSeq" id="WP_347436788.1">
    <property type="nucleotide sequence ID" value="NZ_CP089291.1"/>
</dbReference>
<evidence type="ECO:0000256" key="1">
    <source>
        <dbReference type="ARBA" id="ARBA00004980"/>
    </source>
</evidence>
<dbReference type="NCBIfam" id="NF003933">
    <property type="entry name" value="PRK05444.2-2"/>
    <property type="match status" value="1"/>
</dbReference>
<dbReference type="GO" id="GO:0008661">
    <property type="term" value="F:1-deoxy-D-xylulose-5-phosphate synthase activity"/>
    <property type="evidence" value="ECO:0007669"/>
    <property type="project" value="UniProtKB-EC"/>
</dbReference>
<dbReference type="Gene3D" id="3.40.50.970">
    <property type="match status" value="2"/>
</dbReference>
<dbReference type="SUPFAM" id="SSF52922">
    <property type="entry name" value="TK C-terminal domain-like"/>
    <property type="match status" value="1"/>
</dbReference>
<comment type="cofactor">
    <cofactor evidence="10">
        <name>Mg(2+)</name>
        <dbReference type="ChEBI" id="CHEBI:18420"/>
    </cofactor>
    <text evidence="10">Binds 1 Mg(2+) ion per subunit.</text>
</comment>
<keyword evidence="9 10" id="KW-0414">Isoprene biosynthesis</keyword>
<organism evidence="12 13">
    <name type="scientific">Fodinisporobacter ferrooxydans</name>
    <dbReference type="NCBI Taxonomy" id="2901836"/>
    <lineage>
        <taxon>Bacteria</taxon>
        <taxon>Bacillati</taxon>
        <taxon>Bacillota</taxon>
        <taxon>Bacilli</taxon>
        <taxon>Bacillales</taxon>
        <taxon>Alicyclobacillaceae</taxon>
        <taxon>Fodinisporobacter</taxon>
    </lineage>
</organism>
<keyword evidence="5 10" id="KW-0479">Metal-binding</keyword>
<evidence type="ECO:0000256" key="10">
    <source>
        <dbReference type="HAMAP-Rule" id="MF_00315"/>
    </source>
</evidence>
<evidence type="ECO:0000259" key="11">
    <source>
        <dbReference type="SMART" id="SM00861"/>
    </source>
</evidence>
<evidence type="ECO:0000256" key="3">
    <source>
        <dbReference type="ARBA" id="ARBA00011738"/>
    </source>
</evidence>
<protein>
    <recommendedName>
        <fullName evidence="10">1-deoxy-D-xylulose-5-phosphate synthase</fullName>
        <ecNumber evidence="10">2.2.1.7</ecNumber>
    </recommendedName>
    <alternativeName>
        <fullName evidence="10">1-deoxyxylulose-5-phosphate synthase</fullName>
        <shortName evidence="10">DXP synthase</shortName>
        <shortName evidence="10">DXPS</shortName>
    </alternativeName>
</protein>
<comment type="similarity">
    <text evidence="2 10">Belongs to the transketolase family. DXPS subfamily.</text>
</comment>